<dbReference type="EMBL" id="JANIEK010000001">
    <property type="protein sequence ID" value="MCT4793968.1"/>
    <property type="molecule type" value="Genomic_DNA"/>
</dbReference>
<sequence length="335" mass="37304">MRDEVISLKKQAIIVGAGPCGLSAAIELERIGISCTVIERGNIVDAIYHYPTHQTFFSSANLLEIGDIPFICKDLKPRRQDALVYYREVVSRMNLDVKPFETVTSIDKEDGRFTVTSHHERHGTTVRTADYVVLATGYYGRPRNLDVPGEELPHVSHYFKEAHPYYRQRVIVIGGKNSAVDAAIELEKAGAHVTVLYRGDGYSPSVKPWVLPAFDSLVRHEKVRYELETEIVRIETDRVVYRQHGVEKSVAADHVLAMTGYLPDHGLFAESGVTIDDETGVPSFDEDTYETNVEGLFIAGVVAAGNDANKIFIENGRFHGKAIAETLRERNGVTS</sequence>
<name>A0ABT2KSK3_9BACL</name>
<evidence type="ECO:0000256" key="2">
    <source>
        <dbReference type="ARBA" id="ARBA00022630"/>
    </source>
</evidence>
<dbReference type="RefSeq" id="WP_034815169.1">
    <property type="nucleotide sequence ID" value="NZ_CP073101.1"/>
</dbReference>
<dbReference type="Gene3D" id="3.50.50.60">
    <property type="entry name" value="FAD/NAD(P)-binding domain"/>
    <property type="match status" value="1"/>
</dbReference>
<reference evidence="4 5" key="1">
    <citation type="submission" date="2022-07" db="EMBL/GenBank/DDBJ databases">
        <title>Genomic and pangenome structural analysis of the polyextremophile Exiguobacterium.</title>
        <authorList>
            <person name="Shen L."/>
        </authorList>
    </citation>
    <scope>NUCLEOTIDE SEQUENCE [LARGE SCALE GENOMIC DNA]</scope>
    <source>
        <strain evidence="4 5">12_1</strain>
    </source>
</reference>
<accession>A0ABT2KSK3</accession>
<dbReference type="NCBIfam" id="TIGR04018">
    <property type="entry name" value="Bthiol_YpdA"/>
    <property type="match status" value="1"/>
</dbReference>
<dbReference type="InterPro" id="IPR036188">
    <property type="entry name" value="FAD/NAD-bd_sf"/>
</dbReference>
<keyword evidence="3" id="KW-0560">Oxidoreductase</keyword>
<comment type="caution">
    <text evidence="4">The sequence shown here is derived from an EMBL/GenBank/DDBJ whole genome shotgun (WGS) entry which is preliminary data.</text>
</comment>
<protein>
    <submittedName>
        <fullName evidence="4">YpdA family putative bacillithiol disulfide reductase</fullName>
    </submittedName>
</protein>
<evidence type="ECO:0000256" key="3">
    <source>
        <dbReference type="ARBA" id="ARBA00023002"/>
    </source>
</evidence>
<dbReference type="Pfam" id="PF13738">
    <property type="entry name" value="Pyr_redox_3"/>
    <property type="match status" value="1"/>
</dbReference>
<gene>
    <name evidence="4" type="ORF">NQG31_00355</name>
</gene>
<evidence type="ECO:0000313" key="5">
    <source>
        <dbReference type="Proteomes" id="UP001206821"/>
    </source>
</evidence>
<dbReference type="Proteomes" id="UP001206821">
    <property type="component" value="Unassembled WGS sequence"/>
</dbReference>
<dbReference type="InterPro" id="IPR050097">
    <property type="entry name" value="Ferredoxin-NADP_redctase_2"/>
</dbReference>
<evidence type="ECO:0000256" key="1">
    <source>
        <dbReference type="ARBA" id="ARBA00001974"/>
    </source>
</evidence>
<dbReference type="PRINTS" id="PR00469">
    <property type="entry name" value="PNDRDTASEII"/>
</dbReference>
<keyword evidence="5" id="KW-1185">Reference proteome</keyword>
<evidence type="ECO:0000313" key="4">
    <source>
        <dbReference type="EMBL" id="MCT4793968.1"/>
    </source>
</evidence>
<comment type="cofactor">
    <cofactor evidence="1">
        <name>FAD</name>
        <dbReference type="ChEBI" id="CHEBI:57692"/>
    </cofactor>
</comment>
<dbReference type="SUPFAM" id="SSF51905">
    <property type="entry name" value="FAD/NAD(P)-binding domain"/>
    <property type="match status" value="1"/>
</dbReference>
<dbReference type="InterPro" id="IPR023856">
    <property type="entry name" value="Bdr"/>
</dbReference>
<proteinExistence type="predicted"/>
<organism evidence="4 5">
    <name type="scientific">Exiguobacterium alkaliphilum</name>
    <dbReference type="NCBI Taxonomy" id="1428684"/>
    <lineage>
        <taxon>Bacteria</taxon>
        <taxon>Bacillati</taxon>
        <taxon>Bacillota</taxon>
        <taxon>Bacilli</taxon>
        <taxon>Bacillales</taxon>
        <taxon>Bacillales Family XII. Incertae Sedis</taxon>
        <taxon>Exiguobacterium</taxon>
    </lineage>
</organism>
<keyword evidence="2" id="KW-0285">Flavoprotein</keyword>
<dbReference type="PRINTS" id="PR00368">
    <property type="entry name" value="FADPNR"/>
</dbReference>
<dbReference type="PANTHER" id="PTHR48105">
    <property type="entry name" value="THIOREDOXIN REDUCTASE 1-RELATED-RELATED"/>
    <property type="match status" value="1"/>
</dbReference>